<comment type="caution">
    <text evidence="1">The sequence shown here is derived from an EMBL/GenBank/DDBJ whole genome shotgun (WGS) entry which is preliminary data.</text>
</comment>
<name>A0A448X1B5_9PLAT</name>
<accession>A0A448X1B5</accession>
<dbReference type="Proteomes" id="UP000784294">
    <property type="component" value="Unassembled WGS sequence"/>
</dbReference>
<dbReference type="EMBL" id="CAAALY010073081">
    <property type="protein sequence ID" value="VEL25329.1"/>
    <property type="molecule type" value="Genomic_DNA"/>
</dbReference>
<organism evidence="1 2">
    <name type="scientific">Protopolystoma xenopodis</name>
    <dbReference type="NCBI Taxonomy" id="117903"/>
    <lineage>
        <taxon>Eukaryota</taxon>
        <taxon>Metazoa</taxon>
        <taxon>Spiralia</taxon>
        <taxon>Lophotrochozoa</taxon>
        <taxon>Platyhelminthes</taxon>
        <taxon>Monogenea</taxon>
        <taxon>Polyopisthocotylea</taxon>
        <taxon>Polystomatidea</taxon>
        <taxon>Polystomatidae</taxon>
        <taxon>Protopolystoma</taxon>
    </lineage>
</organism>
<evidence type="ECO:0000313" key="1">
    <source>
        <dbReference type="EMBL" id="VEL25329.1"/>
    </source>
</evidence>
<reference evidence="1" key="1">
    <citation type="submission" date="2018-11" db="EMBL/GenBank/DDBJ databases">
        <authorList>
            <consortium name="Pathogen Informatics"/>
        </authorList>
    </citation>
    <scope>NUCLEOTIDE SEQUENCE</scope>
</reference>
<proteinExistence type="predicted"/>
<gene>
    <name evidence="1" type="ORF">PXEA_LOCUS18769</name>
</gene>
<evidence type="ECO:0000313" key="2">
    <source>
        <dbReference type="Proteomes" id="UP000784294"/>
    </source>
</evidence>
<dbReference type="AlphaFoldDB" id="A0A448X1B5"/>
<sequence>MNTILFLVQTSTPVTMCNGFTFASLISRQMVLNIALT</sequence>
<keyword evidence="2" id="KW-1185">Reference proteome</keyword>
<protein>
    <submittedName>
        <fullName evidence="1">Uncharacterized protein</fullName>
    </submittedName>
</protein>